<dbReference type="GO" id="GO:0016831">
    <property type="term" value="F:carboxy-lyase activity"/>
    <property type="evidence" value="ECO:0007669"/>
    <property type="project" value="InterPro"/>
</dbReference>
<comment type="caution">
    <text evidence="2">The sequence shown here is derived from an EMBL/GenBank/DDBJ whole genome shotgun (WGS) entry which is preliminary data.</text>
</comment>
<dbReference type="PANTHER" id="PTHR43000">
    <property type="entry name" value="DTDP-D-GLUCOSE 4,6-DEHYDRATASE-RELATED"/>
    <property type="match status" value="1"/>
</dbReference>
<dbReference type="InterPro" id="IPR016040">
    <property type="entry name" value="NAD(P)-bd_dom"/>
</dbReference>
<dbReference type="Pfam" id="PF16363">
    <property type="entry name" value="GDP_Man_Dehyd"/>
    <property type="match status" value="1"/>
</dbReference>
<organism evidence="2 3">
    <name type="scientific">Clostridium botulinum</name>
    <dbReference type="NCBI Taxonomy" id="1491"/>
    <lineage>
        <taxon>Bacteria</taxon>
        <taxon>Bacillati</taxon>
        <taxon>Bacillota</taxon>
        <taxon>Clostridia</taxon>
        <taxon>Eubacteriales</taxon>
        <taxon>Clostridiaceae</taxon>
        <taxon>Clostridium</taxon>
    </lineage>
</organism>
<dbReference type="InterPro" id="IPR036291">
    <property type="entry name" value="NAD(P)-bd_dom_sf"/>
</dbReference>
<dbReference type="Gene3D" id="3.90.25.10">
    <property type="entry name" value="UDP-galactose 4-epimerase, domain 1"/>
    <property type="match status" value="1"/>
</dbReference>
<dbReference type="NCBIfam" id="TIGR04180">
    <property type="entry name" value="EDH_00030"/>
    <property type="match status" value="1"/>
</dbReference>
<evidence type="ECO:0000259" key="1">
    <source>
        <dbReference type="Pfam" id="PF16363"/>
    </source>
</evidence>
<reference evidence="2 3" key="1">
    <citation type="submission" date="2019-04" db="EMBL/GenBank/DDBJ databases">
        <title>Genome sequencing of Clostridium botulinum Groups I-IV and Clostridium butyricum.</title>
        <authorList>
            <person name="Brunt J."/>
            <person name="Van Vliet A.H.M."/>
            <person name="Stringer S.C."/>
            <person name="Carter A.T."/>
            <person name="Peck M.W."/>
        </authorList>
    </citation>
    <scope>NUCLEOTIDE SEQUENCE [LARGE SCALE GENOMIC DNA]</scope>
    <source>
        <strain evidence="2 3">IFR 18/054</strain>
    </source>
</reference>
<dbReference type="AlphaFoldDB" id="A0A6B5A243"/>
<evidence type="ECO:0000313" key="2">
    <source>
        <dbReference type="EMBL" id="NFF01426.1"/>
    </source>
</evidence>
<dbReference type="RefSeq" id="WP_076175947.1">
    <property type="nucleotide sequence ID" value="NZ_CABMIC010000009.1"/>
</dbReference>
<sequence length="330" mass="37432">MKLEGKKVLVTGSEGFIGSHLTERLVELGAEVTALVQYNSFNNWGWIDTFSKEVKDNINIVTGDIREYDGMKRIIKGQDVVFHLAALIAIPYSYLSPMAYVKTNIEGTTNVLEACREYEVEKIVHTSTSETYGTALYVPIDEKHPMHGQSPYSASKIGADKIAESFYRSFNLPVVTIRPFNTYGPRQSARAVIPTIISQILAEKTEIKLGGLSPTRDFNYVRDTVEAFIKVAESNKTIGQVINVGSNYEISIGDTVRKIINIIGKDVKILCDEERIRPEKSEVNRLWADNRKIKELTSWNPRYSLDDGLKETIEWIRNNMKYFKTDIYNV</sequence>
<evidence type="ECO:0000313" key="3">
    <source>
        <dbReference type="Proteomes" id="UP000472521"/>
    </source>
</evidence>
<gene>
    <name evidence="2" type="ORF">FCV25_06480</name>
</gene>
<dbReference type="SUPFAM" id="SSF51735">
    <property type="entry name" value="NAD(P)-binding Rossmann-fold domains"/>
    <property type="match status" value="1"/>
</dbReference>
<name>A0A6B5A243_CLOBO</name>
<dbReference type="InterPro" id="IPR045869">
    <property type="entry name" value="Arna-like_SDR_e"/>
</dbReference>
<dbReference type="EMBL" id="SWND01000003">
    <property type="protein sequence ID" value="NFF01426.1"/>
    <property type="molecule type" value="Genomic_DNA"/>
</dbReference>
<accession>A0A6B5A243</accession>
<feature type="domain" description="NAD(P)-binding" evidence="1">
    <location>
        <begin position="9"/>
        <end position="312"/>
    </location>
</feature>
<dbReference type="CDD" id="cd05257">
    <property type="entry name" value="Arna_like_SDR_e"/>
    <property type="match status" value="1"/>
</dbReference>
<protein>
    <submittedName>
        <fullName evidence="2">NAD-dependent epimerase/dehydratase family protein</fullName>
    </submittedName>
</protein>
<dbReference type="InterPro" id="IPR026390">
    <property type="entry name" value="LegB-like"/>
</dbReference>
<dbReference type="Proteomes" id="UP000472521">
    <property type="component" value="Unassembled WGS sequence"/>
</dbReference>
<proteinExistence type="predicted"/>
<dbReference type="Gene3D" id="3.40.50.720">
    <property type="entry name" value="NAD(P)-binding Rossmann-like Domain"/>
    <property type="match status" value="1"/>
</dbReference>